<reference evidence="3 4" key="1">
    <citation type="submission" date="2020-08" db="EMBL/GenBank/DDBJ databases">
        <title>Sequencing the genomes of 1000 actinobacteria strains.</title>
        <authorList>
            <person name="Klenk H.-P."/>
        </authorList>
    </citation>
    <scope>NUCLEOTIDE SEQUENCE [LARGE SCALE GENOMIC DNA]</scope>
    <source>
        <strain evidence="3 4">DSM 17294</strain>
    </source>
</reference>
<organism evidence="3 4">
    <name type="scientific">Kribbella solani</name>
    <dbReference type="NCBI Taxonomy" id="236067"/>
    <lineage>
        <taxon>Bacteria</taxon>
        <taxon>Bacillati</taxon>
        <taxon>Actinomycetota</taxon>
        <taxon>Actinomycetes</taxon>
        <taxon>Propionibacteriales</taxon>
        <taxon>Kribbellaceae</taxon>
        <taxon>Kribbella</taxon>
    </lineage>
</organism>
<dbReference type="RefSeq" id="WP_184835152.1">
    <property type="nucleotide sequence ID" value="NZ_BAAAVN010000006.1"/>
</dbReference>
<accession>A0A841DPU2</accession>
<keyword evidence="2" id="KW-0472">Membrane</keyword>
<proteinExistence type="predicted"/>
<dbReference type="AlphaFoldDB" id="A0A841DPU2"/>
<keyword evidence="4" id="KW-1185">Reference proteome</keyword>
<name>A0A841DPU2_9ACTN</name>
<feature type="transmembrane region" description="Helical" evidence="2">
    <location>
        <begin position="102"/>
        <end position="125"/>
    </location>
</feature>
<dbReference type="InterPro" id="IPR045782">
    <property type="entry name" value="TrbL_3"/>
</dbReference>
<feature type="region of interest" description="Disordered" evidence="1">
    <location>
        <begin position="293"/>
        <end position="402"/>
    </location>
</feature>
<protein>
    <recommendedName>
        <fullName evidence="5">TrbL/VirB6 plasmid conjugal transfer protein</fullName>
    </recommendedName>
</protein>
<comment type="caution">
    <text evidence="3">The sequence shown here is derived from an EMBL/GenBank/DDBJ whole genome shotgun (WGS) entry which is preliminary data.</text>
</comment>
<evidence type="ECO:0000256" key="2">
    <source>
        <dbReference type="SAM" id="Phobius"/>
    </source>
</evidence>
<feature type="transmembrane region" description="Helical" evidence="2">
    <location>
        <begin position="184"/>
        <end position="203"/>
    </location>
</feature>
<dbReference type="Pfam" id="PF19590">
    <property type="entry name" value="TrbL_3"/>
    <property type="match status" value="1"/>
</dbReference>
<evidence type="ECO:0000256" key="1">
    <source>
        <dbReference type="SAM" id="MobiDB-lite"/>
    </source>
</evidence>
<evidence type="ECO:0000313" key="3">
    <source>
        <dbReference type="EMBL" id="MBB5979859.1"/>
    </source>
</evidence>
<dbReference type="EMBL" id="JACHNF010000001">
    <property type="protein sequence ID" value="MBB5979859.1"/>
    <property type="molecule type" value="Genomic_DNA"/>
</dbReference>
<feature type="transmembrane region" description="Helical" evidence="2">
    <location>
        <begin position="251"/>
        <end position="274"/>
    </location>
</feature>
<keyword evidence="2" id="KW-1133">Transmembrane helix</keyword>
<sequence>MPWMQCLINPGACAVSAGKDAITDSVWDSFVGWLAKGLSELTTYVFDSFSSSTTPDFSQQWWTDNLHLVVSISLPLLVVAFVIQCAAAAIRREPARLGQAIFGALLGTAGVPFAVGIVGACGKAVDQMSAAILGNPTTRPGIERLLNVTALLSVGTLGGFLAIAVAFGLIATAALYFVMLIREVALVAFVVFAPIALASWTWSATRHWLRRWIEVIGALLFSKVAMAVVFTLGLSAVGAPGTSAGASVGTFLTGVLLFAMAAFAPVATFSFIHWAGDQSHSALHALQQGAAGPSMVKERMEQAQRWSAHHFSGSSGKNDSGPVVGDDSKHEHSADTTTGSDRATEGQPGDETYSAASPPSASEDDRATRTSSTVSWTHVPVDESGDPGRTSSDAGDEDGGTR</sequence>
<feature type="transmembrane region" description="Helical" evidence="2">
    <location>
        <begin position="66"/>
        <end position="90"/>
    </location>
</feature>
<keyword evidence="2" id="KW-0812">Transmembrane</keyword>
<feature type="transmembrane region" description="Helical" evidence="2">
    <location>
        <begin position="145"/>
        <end position="177"/>
    </location>
</feature>
<dbReference type="Proteomes" id="UP000558997">
    <property type="component" value="Unassembled WGS sequence"/>
</dbReference>
<feature type="transmembrane region" description="Helical" evidence="2">
    <location>
        <begin position="215"/>
        <end position="239"/>
    </location>
</feature>
<evidence type="ECO:0008006" key="5">
    <source>
        <dbReference type="Google" id="ProtNLM"/>
    </source>
</evidence>
<evidence type="ECO:0000313" key="4">
    <source>
        <dbReference type="Proteomes" id="UP000558997"/>
    </source>
</evidence>
<gene>
    <name evidence="3" type="ORF">HDA44_003200</name>
</gene>